<keyword evidence="2" id="KW-0479">Metal-binding</keyword>
<proteinExistence type="predicted"/>
<feature type="domain" description="C2H2-type" evidence="10">
    <location>
        <begin position="90"/>
        <end position="117"/>
    </location>
</feature>
<feature type="domain" description="C2H2-type" evidence="10">
    <location>
        <begin position="62"/>
        <end position="89"/>
    </location>
</feature>
<evidence type="ECO:0000256" key="2">
    <source>
        <dbReference type="ARBA" id="ARBA00022723"/>
    </source>
</evidence>
<dbReference type="Proteomes" id="UP000515152">
    <property type="component" value="Chromosome 26"/>
</dbReference>
<dbReference type="GeneID" id="116219714"/>
<keyword evidence="5" id="KW-0862">Zinc</keyword>
<evidence type="ECO:0000256" key="4">
    <source>
        <dbReference type="ARBA" id="ARBA00022771"/>
    </source>
</evidence>
<organism evidence="11 12">
    <name type="scientific">Clupea harengus</name>
    <name type="common">Atlantic herring</name>
    <dbReference type="NCBI Taxonomy" id="7950"/>
    <lineage>
        <taxon>Eukaryota</taxon>
        <taxon>Metazoa</taxon>
        <taxon>Chordata</taxon>
        <taxon>Craniata</taxon>
        <taxon>Vertebrata</taxon>
        <taxon>Euteleostomi</taxon>
        <taxon>Actinopterygii</taxon>
        <taxon>Neopterygii</taxon>
        <taxon>Teleostei</taxon>
        <taxon>Clupei</taxon>
        <taxon>Clupeiformes</taxon>
        <taxon>Clupeoidei</taxon>
        <taxon>Clupeidae</taxon>
        <taxon>Clupea</taxon>
    </lineage>
</organism>
<dbReference type="SMART" id="SM00355">
    <property type="entry name" value="ZnF_C2H2"/>
    <property type="match status" value="3"/>
</dbReference>
<dbReference type="PANTHER" id="PTHR24404:SF114">
    <property type="entry name" value="KLUMPFUSS, ISOFORM B-RELATED"/>
    <property type="match status" value="1"/>
</dbReference>
<evidence type="ECO:0000313" key="12">
    <source>
        <dbReference type="RefSeq" id="XP_042559763.1"/>
    </source>
</evidence>
<evidence type="ECO:0000256" key="7">
    <source>
        <dbReference type="ARBA" id="ARBA00023242"/>
    </source>
</evidence>
<reference evidence="12" key="1">
    <citation type="submission" date="2025-08" db="UniProtKB">
        <authorList>
            <consortium name="RefSeq"/>
        </authorList>
    </citation>
    <scope>IDENTIFICATION</scope>
</reference>
<evidence type="ECO:0000259" key="10">
    <source>
        <dbReference type="PROSITE" id="PS50157"/>
    </source>
</evidence>
<dbReference type="KEGG" id="char:116219714"/>
<keyword evidence="11" id="KW-1185">Reference proteome</keyword>
<dbReference type="FunFam" id="3.30.160.60:FF:000045">
    <property type="entry name" value="ZFP69 zinc finger protein B"/>
    <property type="match status" value="1"/>
</dbReference>
<dbReference type="GO" id="GO:0006357">
    <property type="term" value="P:regulation of transcription by RNA polymerase II"/>
    <property type="evidence" value="ECO:0007669"/>
    <property type="project" value="TreeGrafter"/>
</dbReference>
<evidence type="ECO:0000256" key="1">
    <source>
        <dbReference type="ARBA" id="ARBA00004123"/>
    </source>
</evidence>
<keyword evidence="6" id="KW-0238">DNA-binding</keyword>
<dbReference type="GO" id="GO:0000978">
    <property type="term" value="F:RNA polymerase II cis-regulatory region sequence-specific DNA binding"/>
    <property type="evidence" value="ECO:0007669"/>
    <property type="project" value="TreeGrafter"/>
</dbReference>
<dbReference type="Pfam" id="PF00096">
    <property type="entry name" value="zf-C2H2"/>
    <property type="match status" value="3"/>
</dbReference>
<feature type="domain" description="C2H2-type" evidence="10">
    <location>
        <begin position="120"/>
        <end position="147"/>
    </location>
</feature>
<feature type="region of interest" description="Disordered" evidence="9">
    <location>
        <begin position="242"/>
        <end position="269"/>
    </location>
</feature>
<sequence length="269" mass="30263">MAKEYDIKEEESDGIHEPRLGTCGEEQEQAALSHSPLRFADHNSCYTPAEERDTTQNQSRPFQCPDCDKRFKFPASLQRHLRIHTGVDLHNCSQCGKTFTLPTYLEIHLRTHAGTRLSPYECSQCEKPFARLRDLRMHQNKLNDVKPIHCPLLREGVQSHHVHQVPPRETSGRDAACVLPLREVVQQRDAPSGPPEDSHWGEAVSVLDVWRSFYPSVAAHHPREDAHGREALQVLPVRPDVPTQVGAEDSQEHARGPAGPTALPLCGVR</sequence>
<name>A0A8M1KBW6_CLUHA</name>
<comment type="subcellular location">
    <subcellularLocation>
        <location evidence="1">Nucleus</location>
    </subcellularLocation>
</comment>
<evidence type="ECO:0000313" key="11">
    <source>
        <dbReference type="Proteomes" id="UP000515152"/>
    </source>
</evidence>
<evidence type="ECO:0000256" key="8">
    <source>
        <dbReference type="PROSITE-ProRule" id="PRU00042"/>
    </source>
</evidence>
<feature type="region of interest" description="Disordered" evidence="9">
    <location>
        <begin position="1"/>
        <end position="27"/>
    </location>
</feature>
<evidence type="ECO:0000256" key="3">
    <source>
        <dbReference type="ARBA" id="ARBA00022737"/>
    </source>
</evidence>
<dbReference type="PANTHER" id="PTHR24404">
    <property type="entry name" value="ZINC FINGER PROTEIN"/>
    <property type="match status" value="1"/>
</dbReference>
<dbReference type="FunFam" id="3.30.160.60:FF:000624">
    <property type="entry name" value="zinc finger protein 697"/>
    <property type="match status" value="1"/>
</dbReference>
<evidence type="ECO:0000256" key="9">
    <source>
        <dbReference type="SAM" id="MobiDB-lite"/>
    </source>
</evidence>
<keyword evidence="7" id="KW-0539">Nucleus</keyword>
<dbReference type="GO" id="GO:0003700">
    <property type="term" value="F:DNA-binding transcription factor activity"/>
    <property type="evidence" value="ECO:0007669"/>
    <property type="project" value="TreeGrafter"/>
</dbReference>
<dbReference type="GO" id="GO:0005634">
    <property type="term" value="C:nucleus"/>
    <property type="evidence" value="ECO:0007669"/>
    <property type="project" value="UniProtKB-SubCell"/>
</dbReference>
<dbReference type="InterPro" id="IPR013087">
    <property type="entry name" value="Znf_C2H2_type"/>
</dbReference>
<accession>A0A8M1KBW6</accession>
<evidence type="ECO:0000256" key="5">
    <source>
        <dbReference type="ARBA" id="ARBA00022833"/>
    </source>
</evidence>
<dbReference type="PROSITE" id="PS00028">
    <property type="entry name" value="ZINC_FINGER_C2H2_1"/>
    <property type="match status" value="2"/>
</dbReference>
<dbReference type="AlphaFoldDB" id="A0A8M1KBW6"/>
<keyword evidence="4 8" id="KW-0863">Zinc-finger</keyword>
<evidence type="ECO:0000256" key="6">
    <source>
        <dbReference type="ARBA" id="ARBA00023125"/>
    </source>
</evidence>
<dbReference type="PROSITE" id="PS50157">
    <property type="entry name" value="ZINC_FINGER_C2H2_2"/>
    <property type="match status" value="3"/>
</dbReference>
<dbReference type="OrthoDB" id="8953196at2759"/>
<dbReference type="InterPro" id="IPR050589">
    <property type="entry name" value="Ikaros_C2H2-ZF"/>
</dbReference>
<keyword evidence="3" id="KW-0677">Repeat</keyword>
<dbReference type="RefSeq" id="XP_042559763.1">
    <property type="nucleotide sequence ID" value="XM_042703829.1"/>
</dbReference>
<dbReference type="GO" id="GO:0008270">
    <property type="term" value="F:zinc ion binding"/>
    <property type="evidence" value="ECO:0007669"/>
    <property type="project" value="UniProtKB-KW"/>
</dbReference>
<gene>
    <name evidence="12" type="primary">LOC116219714</name>
</gene>
<protein>
    <submittedName>
        <fullName evidence="12">Zinc finger protein 878-like</fullName>
    </submittedName>
</protein>